<dbReference type="Proteomes" id="UP001148018">
    <property type="component" value="Unassembled WGS sequence"/>
</dbReference>
<dbReference type="InterPro" id="IPR016181">
    <property type="entry name" value="Acyl_CoA_acyltransferase"/>
</dbReference>
<dbReference type="GO" id="GO:0008080">
    <property type="term" value="F:N-acetyltransferase activity"/>
    <property type="evidence" value="ECO:0007669"/>
    <property type="project" value="InterPro"/>
</dbReference>
<evidence type="ECO:0000256" key="2">
    <source>
        <dbReference type="SAM" id="Phobius"/>
    </source>
</evidence>
<keyword evidence="1" id="KW-0808">Transferase</keyword>
<keyword evidence="5" id="KW-1185">Reference proteome</keyword>
<accession>A0A9Q0IUI5</accession>
<comment type="caution">
    <text evidence="4">The sequence shown here is derived from an EMBL/GenBank/DDBJ whole genome shotgun (WGS) entry which is preliminary data.</text>
</comment>
<protein>
    <recommendedName>
        <fullName evidence="3">N-acetyltransferase domain-containing protein</fullName>
    </recommendedName>
</protein>
<dbReference type="OrthoDB" id="41532at2759"/>
<keyword evidence="2" id="KW-0472">Membrane</keyword>
<dbReference type="Gene3D" id="3.40.630.30">
    <property type="match status" value="1"/>
</dbReference>
<evidence type="ECO:0000313" key="5">
    <source>
        <dbReference type="Proteomes" id="UP001148018"/>
    </source>
</evidence>
<dbReference type="EMBL" id="JANIIK010000035">
    <property type="protein sequence ID" value="KAJ3613812.1"/>
    <property type="molecule type" value="Genomic_DNA"/>
</dbReference>
<dbReference type="AlphaFoldDB" id="A0A9Q0IUI5"/>
<feature type="domain" description="N-acetyltransferase" evidence="3">
    <location>
        <begin position="73"/>
        <end position="212"/>
    </location>
</feature>
<sequence length="227" mass="25471">MDTVQIRKYRHEDDEEAVREMFTVGMSEHVPTAFMHALKQPLVQMVLMCVFCALLTSSMSFLLPVLAVTLLLAGVRQVASHATAKYIDFRLRTDLAHIDDVYLAGKDACFWVAESEGRVVGMVACRPAPDVDNAGCAELKRMSVRRSHRGTGVGKALCRTVVAFARERGFAAVVLCTSVLMADARSLYRHMGFTETREISLPEFLPKILNYNLVQFRLDLQNNDKRD</sequence>
<dbReference type="Pfam" id="PF00583">
    <property type="entry name" value="Acetyltransf_1"/>
    <property type="match status" value="1"/>
</dbReference>
<evidence type="ECO:0000259" key="3">
    <source>
        <dbReference type="PROSITE" id="PS51186"/>
    </source>
</evidence>
<dbReference type="InterPro" id="IPR050769">
    <property type="entry name" value="NAT_camello-type"/>
</dbReference>
<keyword evidence="2" id="KW-1133">Transmembrane helix</keyword>
<evidence type="ECO:0000313" key="4">
    <source>
        <dbReference type="EMBL" id="KAJ3613812.1"/>
    </source>
</evidence>
<name>A0A9Q0IUI5_9TELE</name>
<dbReference type="PANTHER" id="PTHR13947:SF60">
    <property type="entry name" value="N-ACETYLTRANSFERASE DOMAIN-CONTAINING PROTEIN"/>
    <property type="match status" value="1"/>
</dbReference>
<proteinExistence type="predicted"/>
<feature type="transmembrane region" description="Helical" evidence="2">
    <location>
        <begin position="45"/>
        <end position="73"/>
    </location>
</feature>
<dbReference type="InterPro" id="IPR000182">
    <property type="entry name" value="GNAT_dom"/>
</dbReference>
<dbReference type="PANTHER" id="PTHR13947">
    <property type="entry name" value="GNAT FAMILY N-ACETYLTRANSFERASE"/>
    <property type="match status" value="1"/>
</dbReference>
<gene>
    <name evidence="4" type="ORF">NHX12_020058</name>
</gene>
<organism evidence="4 5">
    <name type="scientific">Muraenolepis orangiensis</name>
    <name type="common">Patagonian moray cod</name>
    <dbReference type="NCBI Taxonomy" id="630683"/>
    <lineage>
        <taxon>Eukaryota</taxon>
        <taxon>Metazoa</taxon>
        <taxon>Chordata</taxon>
        <taxon>Craniata</taxon>
        <taxon>Vertebrata</taxon>
        <taxon>Euteleostomi</taxon>
        <taxon>Actinopterygii</taxon>
        <taxon>Neopterygii</taxon>
        <taxon>Teleostei</taxon>
        <taxon>Neoteleostei</taxon>
        <taxon>Acanthomorphata</taxon>
        <taxon>Zeiogadaria</taxon>
        <taxon>Gadariae</taxon>
        <taxon>Gadiformes</taxon>
        <taxon>Muraenolepidoidei</taxon>
        <taxon>Muraenolepididae</taxon>
        <taxon>Muraenolepis</taxon>
    </lineage>
</organism>
<reference evidence="4" key="1">
    <citation type="submission" date="2022-07" db="EMBL/GenBank/DDBJ databases">
        <title>Chromosome-level genome of Muraenolepis orangiensis.</title>
        <authorList>
            <person name="Kim J."/>
        </authorList>
    </citation>
    <scope>NUCLEOTIDE SEQUENCE</scope>
    <source>
        <strain evidence="4">KU_S4_2022</strain>
        <tissue evidence="4">Muscle</tissue>
    </source>
</reference>
<dbReference type="PROSITE" id="PS51186">
    <property type="entry name" value="GNAT"/>
    <property type="match status" value="1"/>
</dbReference>
<evidence type="ECO:0000256" key="1">
    <source>
        <dbReference type="ARBA" id="ARBA00022679"/>
    </source>
</evidence>
<dbReference type="SUPFAM" id="SSF55729">
    <property type="entry name" value="Acyl-CoA N-acyltransferases (Nat)"/>
    <property type="match status" value="1"/>
</dbReference>
<dbReference type="CDD" id="cd04301">
    <property type="entry name" value="NAT_SF"/>
    <property type="match status" value="1"/>
</dbReference>
<keyword evidence="2" id="KW-0812">Transmembrane</keyword>